<dbReference type="InterPro" id="IPR001969">
    <property type="entry name" value="Aspartic_peptidase_AS"/>
</dbReference>
<dbReference type="SUPFAM" id="SSF53098">
    <property type="entry name" value="Ribonuclease H-like"/>
    <property type="match status" value="1"/>
</dbReference>
<proteinExistence type="predicted"/>
<dbReference type="InterPro" id="IPR041588">
    <property type="entry name" value="Integrase_H2C2"/>
</dbReference>
<evidence type="ECO:0000259" key="10">
    <source>
        <dbReference type="PROSITE" id="PS50994"/>
    </source>
</evidence>
<comment type="caution">
    <text evidence="11">The sequence shown here is derived from an EMBL/GenBank/DDBJ whole genome shotgun (WGS) entry which is preliminary data.</text>
</comment>
<dbReference type="GO" id="GO:0003676">
    <property type="term" value="F:nucleic acid binding"/>
    <property type="evidence" value="ECO:0007669"/>
    <property type="project" value="InterPro"/>
</dbReference>
<dbReference type="Gene3D" id="1.10.340.70">
    <property type="match status" value="1"/>
</dbReference>
<dbReference type="InterPro" id="IPR043502">
    <property type="entry name" value="DNA/RNA_pol_sf"/>
</dbReference>
<dbReference type="SUPFAM" id="SSF56672">
    <property type="entry name" value="DNA/RNA polymerases"/>
    <property type="match status" value="1"/>
</dbReference>
<evidence type="ECO:0000256" key="4">
    <source>
        <dbReference type="ARBA" id="ARBA00022759"/>
    </source>
</evidence>
<dbReference type="Gene3D" id="2.40.70.10">
    <property type="entry name" value="Acid Proteases"/>
    <property type="match status" value="1"/>
</dbReference>
<evidence type="ECO:0000256" key="1">
    <source>
        <dbReference type="ARBA" id="ARBA00022679"/>
    </source>
</evidence>
<dbReference type="PROSITE" id="PS50994">
    <property type="entry name" value="INTEGRASE"/>
    <property type="match status" value="1"/>
</dbReference>
<dbReference type="InterPro" id="IPR041373">
    <property type="entry name" value="RT_RNaseH"/>
</dbReference>
<keyword evidence="6 11" id="KW-0695">RNA-directed DNA polymerase</keyword>
<dbReference type="InterPro" id="IPR050951">
    <property type="entry name" value="Retrovirus_Pol_polyprotein"/>
</dbReference>
<evidence type="ECO:0000256" key="3">
    <source>
        <dbReference type="ARBA" id="ARBA00022722"/>
    </source>
</evidence>
<dbReference type="PANTHER" id="PTHR37984:SF5">
    <property type="entry name" value="PROTEIN NYNRIN-LIKE"/>
    <property type="match status" value="1"/>
</dbReference>
<dbReference type="GO" id="GO:0006508">
    <property type="term" value="P:proteolysis"/>
    <property type="evidence" value="ECO:0007669"/>
    <property type="project" value="InterPro"/>
</dbReference>
<reference evidence="11" key="1">
    <citation type="journal article" date="2019" name="Sci. Rep.">
        <title>Draft genome of Tanacetum cinerariifolium, the natural source of mosquito coil.</title>
        <authorList>
            <person name="Yamashiro T."/>
            <person name="Shiraishi A."/>
            <person name="Satake H."/>
            <person name="Nakayama K."/>
        </authorList>
    </citation>
    <scope>NUCLEOTIDE SEQUENCE</scope>
</reference>
<dbReference type="GO" id="GO:0003964">
    <property type="term" value="F:RNA-directed DNA polymerase activity"/>
    <property type="evidence" value="ECO:0007669"/>
    <property type="project" value="UniProtKB-KW"/>
</dbReference>
<keyword evidence="3" id="KW-0540">Nuclease</keyword>
<dbReference type="GO" id="GO:0004519">
    <property type="term" value="F:endonuclease activity"/>
    <property type="evidence" value="ECO:0007669"/>
    <property type="project" value="UniProtKB-KW"/>
</dbReference>
<feature type="region of interest" description="Disordered" evidence="8">
    <location>
        <begin position="479"/>
        <end position="527"/>
    </location>
</feature>
<sequence length="1111" mass="125483">MSSASSTITYTSVYTDSEPGRVFWGADEELSEGGSPWIIVYGYDGLPMLLPHDPDFVPELIYPEYIPLEDEHMLPAEEQPLPPVVSPTTESPGYVVESDPEEDLEEYEEDETEDGPVDYPMDEGDDDDGDSSGYDADDEDEDEEDEEEDAEEHLAPTDFAVVIPIDEVTSPHEGTEPIIPPPSTDTATTGARITIRPQTSISLLPKAEVERLLAMPTSSPSPLTSLSPPSIWEHLARCTALATLPSPLLPPSLYPPPIDCRDNILESEQPPRKRLCLSTLGSRDTWIDPAEAVPEMAPTALEKANTRVTELAELHKHDTQDLYTLLEDTQDGVPASDASDTATVAEYTDPDTAVETPRVMRDMRQEMGDMQAELLALRGQPRIVGQPGGVVRRELKKLEIELWNLKVKGNDVPTYTNRFQELTLICTKFVANENKKIDKYISGLPDKIYGNVKSSKPRTLDETIELTNDLMDQKLRTYAERADNKRKTDDKSRNNHGHQQQPFKKSSSNANVVNAQRDGKETPKGNGYFECGASGHFKRDCPKLKNKNGRNRNAQGWVYAVGNAEKNANPPMNPDSNVVTSTFLLNNRYASILFDTGADRSFVSTAFSSLVNIDLTPLGSSYDVKLADGKIVGIDTIIQGCTINFLNHPFNIDSMPVELGSFDVIIEMDWLRRCHAVIMYDEKLVQIPYGNETLTFRCNKSNNGRESRLTIISCSKAQEYMAKGCLPLARPVEFQIDLTPGAAPVARAPYRLAPSEMKELSEQLNYLYGTKCTVFTDHKSMQHILDEKELNMRQQRWLELLSDYDCDIRYHSGMANVVVDALSHKERDKPLRVRDLVMTISMNLPKQILEAQIEALKPENLKKEDVGGMIRTDIPKKRLEPRVDGTLCLNGRSWLPCYDDLRSVIMHESYKSKYSIHPGFEKMYQDMTKLYWWPNMKADIAIYVSKYLTCAKVKAEHQRPSGLLVQPAIPMWKWDNIAMDFVTKLPKSSQGFDTIWKALGTNLDMSTAYYPETDGQSERTIQTLEDMLRAYVIDFGKGWVKHLPLVEFLYNNSYHVSIKVAPYEALYGRKCRSPFMEEPVEIMEQEIKRLKRSQIPLVKVRWNPRRGPEFT</sequence>
<dbReference type="Pfam" id="PF17921">
    <property type="entry name" value="Integrase_H2C2"/>
    <property type="match status" value="1"/>
</dbReference>
<dbReference type="CDD" id="cd00303">
    <property type="entry name" value="retropepsin_like"/>
    <property type="match status" value="1"/>
</dbReference>
<organism evidence="11">
    <name type="scientific">Tanacetum cinerariifolium</name>
    <name type="common">Dalmatian daisy</name>
    <name type="synonym">Chrysanthemum cinerariifolium</name>
    <dbReference type="NCBI Taxonomy" id="118510"/>
    <lineage>
        <taxon>Eukaryota</taxon>
        <taxon>Viridiplantae</taxon>
        <taxon>Streptophyta</taxon>
        <taxon>Embryophyta</taxon>
        <taxon>Tracheophyta</taxon>
        <taxon>Spermatophyta</taxon>
        <taxon>Magnoliopsida</taxon>
        <taxon>eudicotyledons</taxon>
        <taxon>Gunneridae</taxon>
        <taxon>Pentapetalae</taxon>
        <taxon>asterids</taxon>
        <taxon>campanulids</taxon>
        <taxon>Asterales</taxon>
        <taxon>Asteraceae</taxon>
        <taxon>Asteroideae</taxon>
        <taxon>Anthemideae</taxon>
        <taxon>Anthemidinae</taxon>
        <taxon>Tanacetum</taxon>
    </lineage>
</organism>
<dbReference type="PROSITE" id="PS50158">
    <property type="entry name" value="ZF_CCHC"/>
    <property type="match status" value="1"/>
</dbReference>
<dbReference type="SUPFAM" id="SSF57756">
    <property type="entry name" value="Retrovirus zinc finger-like domains"/>
    <property type="match status" value="1"/>
</dbReference>
<dbReference type="GO" id="GO:0008270">
    <property type="term" value="F:zinc ion binding"/>
    <property type="evidence" value="ECO:0007669"/>
    <property type="project" value="UniProtKB-KW"/>
</dbReference>
<feature type="compositionally biased region" description="Polar residues" evidence="8">
    <location>
        <begin position="497"/>
        <end position="514"/>
    </location>
</feature>
<evidence type="ECO:0000256" key="7">
    <source>
        <dbReference type="PROSITE-ProRule" id="PRU00047"/>
    </source>
</evidence>
<keyword evidence="5" id="KW-0378">Hydrolase</keyword>
<dbReference type="PROSITE" id="PS00141">
    <property type="entry name" value="ASP_PROTEASE"/>
    <property type="match status" value="1"/>
</dbReference>
<evidence type="ECO:0000313" key="11">
    <source>
        <dbReference type="EMBL" id="GEU72943.1"/>
    </source>
</evidence>
<dbReference type="AlphaFoldDB" id="A0A6L2MG24"/>
<dbReference type="PANTHER" id="PTHR37984">
    <property type="entry name" value="PROTEIN CBG26694"/>
    <property type="match status" value="1"/>
</dbReference>
<dbReference type="InterPro" id="IPR001584">
    <property type="entry name" value="Integrase_cat-core"/>
</dbReference>
<accession>A0A6L2MG24</accession>
<dbReference type="GO" id="GO:0004190">
    <property type="term" value="F:aspartic-type endopeptidase activity"/>
    <property type="evidence" value="ECO:0007669"/>
    <property type="project" value="InterPro"/>
</dbReference>
<dbReference type="SUPFAM" id="SSF50630">
    <property type="entry name" value="Acid proteases"/>
    <property type="match status" value="1"/>
</dbReference>
<evidence type="ECO:0000256" key="6">
    <source>
        <dbReference type="ARBA" id="ARBA00022918"/>
    </source>
</evidence>
<dbReference type="InterPro" id="IPR012337">
    <property type="entry name" value="RNaseH-like_sf"/>
</dbReference>
<evidence type="ECO:0000256" key="2">
    <source>
        <dbReference type="ARBA" id="ARBA00022695"/>
    </source>
</evidence>
<keyword evidence="7" id="KW-0863">Zinc-finger</keyword>
<dbReference type="Pfam" id="PF17917">
    <property type="entry name" value="RT_RNaseH"/>
    <property type="match status" value="1"/>
</dbReference>
<keyword evidence="2" id="KW-0548">Nucleotidyltransferase</keyword>
<feature type="region of interest" description="Disordered" evidence="8">
    <location>
        <begin position="78"/>
        <end position="155"/>
    </location>
</feature>
<feature type="compositionally biased region" description="Basic and acidic residues" evidence="8">
    <location>
        <begin position="479"/>
        <end position="493"/>
    </location>
</feature>
<dbReference type="InterPro" id="IPR021109">
    <property type="entry name" value="Peptidase_aspartic_dom_sf"/>
</dbReference>
<dbReference type="Gene3D" id="3.30.420.10">
    <property type="entry name" value="Ribonuclease H-like superfamily/Ribonuclease H"/>
    <property type="match status" value="1"/>
</dbReference>
<dbReference type="Pfam" id="PF08284">
    <property type="entry name" value="RVP_2"/>
    <property type="match status" value="1"/>
</dbReference>
<evidence type="ECO:0000256" key="5">
    <source>
        <dbReference type="ARBA" id="ARBA00022801"/>
    </source>
</evidence>
<keyword evidence="4" id="KW-0255">Endonuclease</keyword>
<protein>
    <submittedName>
        <fullName evidence="11">Putative reverse transcriptase domain-containing protein</fullName>
    </submittedName>
</protein>
<dbReference type="InterPro" id="IPR036397">
    <property type="entry name" value="RNaseH_sf"/>
</dbReference>
<keyword evidence="7" id="KW-0479">Metal-binding</keyword>
<dbReference type="GO" id="GO:0015074">
    <property type="term" value="P:DNA integration"/>
    <property type="evidence" value="ECO:0007669"/>
    <property type="project" value="InterPro"/>
</dbReference>
<evidence type="ECO:0000259" key="9">
    <source>
        <dbReference type="PROSITE" id="PS50158"/>
    </source>
</evidence>
<dbReference type="EMBL" id="BKCJ010006594">
    <property type="protein sequence ID" value="GEU72943.1"/>
    <property type="molecule type" value="Genomic_DNA"/>
</dbReference>
<feature type="domain" description="Integrase catalytic" evidence="10">
    <location>
        <begin position="914"/>
        <end position="1070"/>
    </location>
</feature>
<feature type="compositionally biased region" description="Acidic residues" evidence="8">
    <location>
        <begin position="98"/>
        <end position="151"/>
    </location>
</feature>
<keyword evidence="1" id="KW-0808">Transferase</keyword>
<feature type="domain" description="CCHC-type" evidence="9">
    <location>
        <begin position="529"/>
        <end position="543"/>
    </location>
</feature>
<gene>
    <name evidence="11" type="ORF">Tci_044921</name>
</gene>
<name>A0A6L2MG24_TANCI</name>
<keyword evidence="7" id="KW-0862">Zinc</keyword>
<evidence type="ECO:0000256" key="8">
    <source>
        <dbReference type="SAM" id="MobiDB-lite"/>
    </source>
</evidence>
<dbReference type="InterPro" id="IPR036875">
    <property type="entry name" value="Znf_CCHC_sf"/>
</dbReference>
<dbReference type="InterPro" id="IPR001878">
    <property type="entry name" value="Znf_CCHC"/>
</dbReference>